<dbReference type="Proteomes" id="UP000789901">
    <property type="component" value="Unassembled WGS sequence"/>
</dbReference>
<reference evidence="1 2" key="1">
    <citation type="submission" date="2021-06" db="EMBL/GenBank/DDBJ databases">
        <authorList>
            <person name="Kallberg Y."/>
            <person name="Tangrot J."/>
            <person name="Rosling A."/>
        </authorList>
    </citation>
    <scope>NUCLEOTIDE SEQUENCE [LARGE SCALE GENOMIC DNA]</scope>
    <source>
        <strain evidence="1 2">120-4 pot B 10/14</strain>
    </source>
</reference>
<name>A0ABN7WWD7_GIGMA</name>
<accession>A0ABN7WWD7</accession>
<gene>
    <name evidence="1" type="ORF">GMARGA_LOCUS35923</name>
</gene>
<evidence type="ECO:0000313" key="1">
    <source>
        <dbReference type="EMBL" id="CAG8842328.1"/>
    </source>
</evidence>
<sequence length="118" mass="13978">NCEFSINEISTQQNQIQKMDICSFSKTKSKTNHENNLLSEQAPPLYREINSENNEFVNQNCDNHSLQLISNDLYSSNRNLEYSQDVTRNLNYINPDYLNYNPYLSPFLYILPYLYSYL</sequence>
<protein>
    <submittedName>
        <fullName evidence="1">28697_t:CDS:1</fullName>
    </submittedName>
</protein>
<evidence type="ECO:0000313" key="2">
    <source>
        <dbReference type="Proteomes" id="UP000789901"/>
    </source>
</evidence>
<comment type="caution">
    <text evidence="1">The sequence shown here is derived from an EMBL/GenBank/DDBJ whole genome shotgun (WGS) entry which is preliminary data.</text>
</comment>
<feature type="non-terminal residue" evidence="1">
    <location>
        <position position="1"/>
    </location>
</feature>
<keyword evidence="2" id="KW-1185">Reference proteome</keyword>
<dbReference type="EMBL" id="CAJVQB010068649">
    <property type="protein sequence ID" value="CAG8842328.1"/>
    <property type="molecule type" value="Genomic_DNA"/>
</dbReference>
<organism evidence="1 2">
    <name type="scientific">Gigaspora margarita</name>
    <dbReference type="NCBI Taxonomy" id="4874"/>
    <lineage>
        <taxon>Eukaryota</taxon>
        <taxon>Fungi</taxon>
        <taxon>Fungi incertae sedis</taxon>
        <taxon>Mucoromycota</taxon>
        <taxon>Glomeromycotina</taxon>
        <taxon>Glomeromycetes</taxon>
        <taxon>Diversisporales</taxon>
        <taxon>Gigasporaceae</taxon>
        <taxon>Gigaspora</taxon>
    </lineage>
</organism>
<proteinExistence type="predicted"/>